<name>A0A917LML7_9FLAO</name>
<organism evidence="1 2">
    <name type="scientific">Bizionia arctica</name>
    <dbReference type="NCBI Taxonomy" id="1495645"/>
    <lineage>
        <taxon>Bacteria</taxon>
        <taxon>Pseudomonadati</taxon>
        <taxon>Bacteroidota</taxon>
        <taxon>Flavobacteriia</taxon>
        <taxon>Flavobacteriales</taxon>
        <taxon>Flavobacteriaceae</taxon>
        <taxon>Bizionia</taxon>
    </lineage>
</organism>
<gene>
    <name evidence="1" type="ORF">GCM10010976_13360</name>
</gene>
<dbReference type="AlphaFoldDB" id="A0A917LML7"/>
<evidence type="ECO:0000313" key="2">
    <source>
        <dbReference type="Proteomes" id="UP000625976"/>
    </source>
</evidence>
<proteinExistence type="predicted"/>
<protein>
    <submittedName>
        <fullName evidence="1">Uncharacterized protein</fullName>
    </submittedName>
</protein>
<dbReference type="Proteomes" id="UP000625976">
    <property type="component" value="Unassembled WGS sequence"/>
</dbReference>
<reference evidence="1" key="1">
    <citation type="journal article" date="2014" name="Int. J. Syst. Evol. Microbiol.">
        <title>Complete genome sequence of Corynebacterium casei LMG S-19264T (=DSM 44701T), isolated from a smear-ripened cheese.</title>
        <authorList>
            <consortium name="US DOE Joint Genome Institute (JGI-PGF)"/>
            <person name="Walter F."/>
            <person name="Albersmeier A."/>
            <person name="Kalinowski J."/>
            <person name="Ruckert C."/>
        </authorList>
    </citation>
    <scope>NUCLEOTIDE SEQUENCE</scope>
    <source>
        <strain evidence="1">CGMCC 1.12751</strain>
    </source>
</reference>
<reference evidence="1" key="2">
    <citation type="submission" date="2020-09" db="EMBL/GenBank/DDBJ databases">
        <authorList>
            <person name="Sun Q."/>
            <person name="Zhou Y."/>
        </authorList>
    </citation>
    <scope>NUCLEOTIDE SEQUENCE</scope>
    <source>
        <strain evidence="1">CGMCC 1.12751</strain>
    </source>
</reference>
<dbReference type="EMBL" id="BMFQ01000002">
    <property type="protein sequence ID" value="GGG43187.1"/>
    <property type="molecule type" value="Genomic_DNA"/>
</dbReference>
<accession>A0A917LML7</accession>
<comment type="caution">
    <text evidence="1">The sequence shown here is derived from an EMBL/GenBank/DDBJ whole genome shotgun (WGS) entry which is preliminary data.</text>
</comment>
<evidence type="ECO:0000313" key="1">
    <source>
        <dbReference type="EMBL" id="GGG43187.1"/>
    </source>
</evidence>
<keyword evidence="2" id="KW-1185">Reference proteome</keyword>
<sequence>MGMFYYYDLPETEIFVFDEFLICQIYEGAEIHPDHNSKLNEIIHKHFYGRNMIYISNRVNSYSVDPLIYVLTEKIPNLLAIAMIPGSEIMRRNAEFERDFYDKPYGIFNNLTEALEWSHGILKKSSKHI</sequence>